<dbReference type="RefSeq" id="WP_126865869.1">
    <property type="nucleotide sequence ID" value="NZ_JAUSTX010000037.1"/>
</dbReference>
<dbReference type="Proteomes" id="UP000267430">
    <property type="component" value="Unassembled WGS sequence"/>
</dbReference>
<evidence type="ECO:0000313" key="3">
    <source>
        <dbReference type="Proteomes" id="UP000267430"/>
    </source>
</evidence>
<keyword evidence="1" id="KW-1133">Transmembrane helix</keyword>
<dbReference type="OrthoDB" id="2679119at2"/>
<reference evidence="2 3" key="1">
    <citation type="submission" date="2018-12" db="EMBL/GenBank/DDBJ databases">
        <title>Bacillus chawlae sp. nov., Bacillus glennii sp. nov., and Bacillus saganii sp. nov. Isolated from the Vehicle Assembly Building at Kennedy Space Center where the Viking Spacecraft were Assembled.</title>
        <authorList>
            <person name="Seuylemezian A."/>
            <person name="Vaishampayan P."/>
        </authorList>
    </citation>
    <scope>NUCLEOTIDE SEQUENCE [LARGE SCALE GENOMIC DNA]</scope>
    <source>
        <strain evidence="2 3">L5</strain>
    </source>
</reference>
<proteinExistence type="predicted"/>
<keyword evidence="3" id="KW-1185">Reference proteome</keyword>
<accession>A0A433HGZ9</accession>
<sequence>MRLIKWLFSRSFFQGFIEAAGLFLSFDIIVFHWVFQLHRITNGTEANWLGPILVVFGSIFVWYGIKRERQNTKIENTENVFQG</sequence>
<evidence type="ECO:0000256" key="1">
    <source>
        <dbReference type="SAM" id="Phobius"/>
    </source>
</evidence>
<keyword evidence="1" id="KW-0812">Transmembrane</keyword>
<dbReference type="AlphaFoldDB" id="A0A433HGZ9"/>
<dbReference type="EMBL" id="RYZZ01000025">
    <property type="protein sequence ID" value="RUQ27483.1"/>
    <property type="molecule type" value="Genomic_DNA"/>
</dbReference>
<comment type="caution">
    <text evidence="2">The sequence shown here is derived from an EMBL/GenBank/DDBJ whole genome shotgun (WGS) entry which is preliminary data.</text>
</comment>
<organism evidence="2 3">
    <name type="scientific">Peribacillus cavernae</name>
    <dbReference type="NCBI Taxonomy" id="1674310"/>
    <lineage>
        <taxon>Bacteria</taxon>
        <taxon>Bacillati</taxon>
        <taxon>Bacillota</taxon>
        <taxon>Bacilli</taxon>
        <taxon>Bacillales</taxon>
        <taxon>Bacillaceae</taxon>
        <taxon>Peribacillus</taxon>
    </lineage>
</organism>
<name>A0A433HGZ9_9BACI</name>
<evidence type="ECO:0000313" key="2">
    <source>
        <dbReference type="EMBL" id="RUQ27483.1"/>
    </source>
</evidence>
<gene>
    <name evidence="2" type="ORF">ELQ35_15700</name>
</gene>
<protein>
    <submittedName>
        <fullName evidence="2">Uncharacterized protein</fullName>
    </submittedName>
</protein>
<feature type="transmembrane region" description="Helical" evidence="1">
    <location>
        <begin position="46"/>
        <end position="65"/>
    </location>
</feature>
<keyword evidence="1" id="KW-0472">Membrane</keyword>
<feature type="transmembrane region" description="Helical" evidence="1">
    <location>
        <begin position="12"/>
        <end position="34"/>
    </location>
</feature>